<keyword evidence="5" id="KW-0132">Cell division</keyword>
<evidence type="ECO:0000256" key="5">
    <source>
        <dbReference type="ARBA" id="ARBA00022618"/>
    </source>
</evidence>
<feature type="compositionally biased region" description="Polar residues" evidence="10">
    <location>
        <begin position="115"/>
        <end position="134"/>
    </location>
</feature>
<evidence type="ECO:0000256" key="7">
    <source>
        <dbReference type="ARBA" id="ARBA00023242"/>
    </source>
</evidence>
<keyword evidence="13" id="KW-1185">Reference proteome</keyword>
<sequence>MAPPRGTKRKSDDSPSADDQAENVNMTEHTMATRAGSPSVTQEGPRKRQRTGITLGQKQALIENLQLEITDRARKLRAQYNLQAQGLRTRIEIRVNRIPMALRNVRMGELADQYKNGQHPQLSKPTPSARSTSYPRPPPVPEKDTPVARQTSHTSSHTTTSSKRGPGRPPKQARFGNLRSSGIRTRANVIPRDRGLGTEKENRGRETGSEQLETKQRDHPNAEAGPAKATRILSPASPNVRSLPRTTPGGKPLVSQPGARSAAGTPSPVKQHSASNIFSNLAEKARSTRPGTSPRKQAASTSTTASSAGGSARGRKAATATGAGTVKGAVTTKTTRRFSGISESSEGSTAAAVKKATARGATGAGDMEMPPPSPTKRSVMGTIRKGVTGAGAATKKAAAAKTAAPASAATGRVLRKRT</sequence>
<feature type="compositionally biased region" description="Basic and acidic residues" evidence="10">
    <location>
        <begin position="191"/>
        <end position="221"/>
    </location>
</feature>
<feature type="region of interest" description="Disordered" evidence="10">
    <location>
        <begin position="395"/>
        <end position="418"/>
    </location>
</feature>
<keyword evidence="9" id="KW-0137">Centromere</keyword>
<dbReference type="GO" id="GO:0000775">
    <property type="term" value="C:chromosome, centromeric region"/>
    <property type="evidence" value="ECO:0007669"/>
    <property type="project" value="UniProtKB-SubCell"/>
</dbReference>
<evidence type="ECO:0000256" key="3">
    <source>
        <dbReference type="ARBA" id="ARBA00009914"/>
    </source>
</evidence>
<evidence type="ECO:0000256" key="6">
    <source>
        <dbReference type="ARBA" id="ARBA00022776"/>
    </source>
</evidence>
<feature type="compositionally biased region" description="Low complexity" evidence="10">
    <location>
        <begin position="395"/>
        <end position="411"/>
    </location>
</feature>
<protein>
    <recommendedName>
        <fullName evidence="11">Borealin N-terminal domain-containing protein</fullName>
    </recommendedName>
</protein>
<keyword evidence="4" id="KW-0158">Chromosome</keyword>
<comment type="caution">
    <text evidence="12">The sequence shown here is derived from an EMBL/GenBank/DDBJ whole genome shotgun (WGS) entry which is preliminary data.</text>
</comment>
<dbReference type="GO" id="GO:0051233">
    <property type="term" value="C:spindle midzone"/>
    <property type="evidence" value="ECO:0007669"/>
    <property type="project" value="TreeGrafter"/>
</dbReference>
<keyword evidence="6" id="KW-0498">Mitosis</keyword>
<evidence type="ECO:0000313" key="12">
    <source>
        <dbReference type="EMBL" id="KAK7745359.1"/>
    </source>
</evidence>
<feature type="compositionally biased region" description="Low complexity" evidence="10">
    <location>
        <begin position="151"/>
        <end position="162"/>
    </location>
</feature>
<dbReference type="PANTHER" id="PTHR16040:SF7">
    <property type="entry name" value="AUSTRALIN, ISOFORM A-RELATED"/>
    <property type="match status" value="1"/>
</dbReference>
<keyword evidence="8" id="KW-0131">Cell cycle</keyword>
<feature type="region of interest" description="Disordered" evidence="10">
    <location>
        <begin position="1"/>
        <end position="54"/>
    </location>
</feature>
<dbReference type="Pfam" id="PF10444">
    <property type="entry name" value="Nbl1_Borealin_N"/>
    <property type="match status" value="1"/>
</dbReference>
<evidence type="ECO:0000256" key="10">
    <source>
        <dbReference type="SAM" id="MobiDB-lite"/>
    </source>
</evidence>
<accession>A0AAN9UBR5</accession>
<feature type="compositionally biased region" description="Low complexity" evidence="10">
    <location>
        <begin position="349"/>
        <end position="365"/>
    </location>
</feature>
<evidence type="ECO:0000256" key="1">
    <source>
        <dbReference type="ARBA" id="ARBA00004123"/>
    </source>
</evidence>
<evidence type="ECO:0000259" key="11">
    <source>
        <dbReference type="Pfam" id="PF10444"/>
    </source>
</evidence>
<evidence type="ECO:0000256" key="4">
    <source>
        <dbReference type="ARBA" id="ARBA00022454"/>
    </source>
</evidence>
<feature type="domain" description="Borealin N-terminal" evidence="11">
    <location>
        <begin position="57"/>
        <end position="113"/>
    </location>
</feature>
<evidence type="ECO:0000256" key="2">
    <source>
        <dbReference type="ARBA" id="ARBA00004584"/>
    </source>
</evidence>
<gene>
    <name evidence="12" type="ORF">SLS53_002855</name>
</gene>
<feature type="compositionally biased region" description="Low complexity" evidence="10">
    <location>
        <begin position="298"/>
        <end position="310"/>
    </location>
</feature>
<feature type="compositionally biased region" description="Polar residues" evidence="10">
    <location>
        <begin position="22"/>
        <end position="42"/>
    </location>
</feature>
<evidence type="ECO:0000256" key="8">
    <source>
        <dbReference type="ARBA" id="ARBA00023306"/>
    </source>
</evidence>
<comment type="subcellular location">
    <subcellularLocation>
        <location evidence="2">Chromosome</location>
        <location evidence="2">Centromere</location>
    </subcellularLocation>
    <subcellularLocation>
        <location evidence="1">Nucleus</location>
    </subcellularLocation>
</comment>
<evidence type="ECO:0000256" key="9">
    <source>
        <dbReference type="ARBA" id="ARBA00023328"/>
    </source>
</evidence>
<feature type="compositionally biased region" description="Polar residues" evidence="10">
    <location>
        <begin position="268"/>
        <end position="279"/>
    </location>
</feature>
<dbReference type="GO" id="GO:0005634">
    <property type="term" value="C:nucleus"/>
    <property type="evidence" value="ECO:0007669"/>
    <property type="project" value="UniProtKB-SubCell"/>
</dbReference>
<dbReference type="GO" id="GO:0032133">
    <property type="term" value="C:chromosome passenger complex"/>
    <property type="evidence" value="ECO:0007669"/>
    <property type="project" value="TreeGrafter"/>
</dbReference>
<reference evidence="12 13" key="1">
    <citation type="journal article" date="2023" name="PLoS ONE">
        <title>Cytospora paraplurivora sp. nov. isolated from orchards with fruit tree decline syndrome in Ontario, Canada.</title>
        <authorList>
            <person name="Ilyukhin E."/>
            <person name="Nguyen H.D.T."/>
            <person name="Castle A.J."/>
            <person name="Ellouze W."/>
        </authorList>
    </citation>
    <scope>NUCLEOTIDE SEQUENCE [LARGE SCALE GENOMIC DNA]</scope>
    <source>
        <strain evidence="12 13">FDS-564</strain>
    </source>
</reference>
<feature type="compositionally biased region" description="Low complexity" evidence="10">
    <location>
        <begin position="317"/>
        <end position="333"/>
    </location>
</feature>
<organism evidence="12 13">
    <name type="scientific">Cytospora paraplurivora</name>
    <dbReference type="NCBI Taxonomy" id="2898453"/>
    <lineage>
        <taxon>Eukaryota</taxon>
        <taxon>Fungi</taxon>
        <taxon>Dikarya</taxon>
        <taxon>Ascomycota</taxon>
        <taxon>Pezizomycotina</taxon>
        <taxon>Sordariomycetes</taxon>
        <taxon>Sordariomycetidae</taxon>
        <taxon>Diaporthales</taxon>
        <taxon>Cytosporaceae</taxon>
        <taxon>Cytospora</taxon>
    </lineage>
</organism>
<dbReference type="Proteomes" id="UP001320245">
    <property type="component" value="Unassembled WGS sequence"/>
</dbReference>
<dbReference type="PANTHER" id="PTHR16040">
    <property type="entry name" value="AUSTRALIN, ISOFORM A-RELATED"/>
    <property type="match status" value="1"/>
</dbReference>
<dbReference type="GO" id="GO:0051301">
    <property type="term" value="P:cell division"/>
    <property type="evidence" value="ECO:0007669"/>
    <property type="project" value="UniProtKB-KW"/>
</dbReference>
<name>A0AAN9UBR5_9PEZI</name>
<dbReference type="GO" id="GO:0000070">
    <property type="term" value="P:mitotic sister chromatid segregation"/>
    <property type="evidence" value="ECO:0007669"/>
    <property type="project" value="TreeGrafter"/>
</dbReference>
<dbReference type="AlphaFoldDB" id="A0AAN9UBR5"/>
<comment type="similarity">
    <text evidence="3">Belongs to the borealin family.</text>
</comment>
<dbReference type="InterPro" id="IPR018851">
    <property type="entry name" value="Borealin_N"/>
</dbReference>
<dbReference type="InterPro" id="IPR018867">
    <property type="entry name" value="Cell_div_borealin"/>
</dbReference>
<dbReference type="EMBL" id="JAJSPL020000008">
    <property type="protein sequence ID" value="KAK7745359.1"/>
    <property type="molecule type" value="Genomic_DNA"/>
</dbReference>
<feature type="region of interest" description="Disordered" evidence="10">
    <location>
        <begin position="114"/>
        <end position="380"/>
    </location>
</feature>
<keyword evidence="7" id="KW-0539">Nucleus</keyword>
<proteinExistence type="inferred from homology"/>
<evidence type="ECO:0000313" key="13">
    <source>
        <dbReference type="Proteomes" id="UP001320245"/>
    </source>
</evidence>